<evidence type="ECO:0000313" key="1">
    <source>
        <dbReference type="EMBL" id="QPC82426.1"/>
    </source>
</evidence>
<dbReference type="RefSeq" id="WP_195170495.1">
    <property type="nucleotide sequence ID" value="NZ_CP062983.1"/>
</dbReference>
<keyword evidence="2" id="KW-1185">Reference proteome</keyword>
<reference evidence="1 2" key="1">
    <citation type="submission" date="2020-02" db="EMBL/GenBank/DDBJ databases">
        <authorList>
            <person name="Zheng R.K."/>
            <person name="Sun C.M."/>
        </authorList>
    </citation>
    <scope>NUCLEOTIDE SEQUENCE [LARGE SCALE GENOMIC DNA]</scope>
    <source>
        <strain evidence="2">rifampicinis</strain>
    </source>
</reference>
<evidence type="ECO:0000313" key="2">
    <source>
        <dbReference type="Proteomes" id="UP000594468"/>
    </source>
</evidence>
<dbReference type="EMBL" id="CP062983">
    <property type="protein sequence ID" value="QPC82426.1"/>
    <property type="molecule type" value="Genomic_DNA"/>
</dbReference>
<gene>
    <name evidence="1" type="ORF">G4Y79_22520</name>
</gene>
<dbReference type="Proteomes" id="UP000594468">
    <property type="component" value="Chromosome"/>
</dbReference>
<dbReference type="KEGG" id="pmet:G4Y79_22520"/>
<sequence>MTLSQVLTRRRWLLKAHNQHIVVVRGNNERFVHPLMKALIWAMYLPDYPNSTIEVRIEDRYKPDVVAFAPDDVRFRENEPIFWGEAGQVGRAKIEALVRRYPDTHFAIGKWNTRLKPYAGIIAKALNGVKRHAPFDLISFPEHSADFVNDDGLIHIHHEDVIWQRF</sequence>
<accession>A0A7S8IEB4</accession>
<protein>
    <submittedName>
        <fullName evidence="1">Uncharacterized protein</fullName>
    </submittedName>
</protein>
<dbReference type="InterPro" id="IPR038590">
    <property type="entry name" value="YaeQ_sf"/>
</dbReference>
<organism evidence="1 2">
    <name type="scientific">Phototrophicus methaneseepsis</name>
    <dbReference type="NCBI Taxonomy" id="2710758"/>
    <lineage>
        <taxon>Bacteria</taxon>
        <taxon>Bacillati</taxon>
        <taxon>Chloroflexota</taxon>
        <taxon>Candidatus Thermofontia</taxon>
        <taxon>Phototrophicales</taxon>
        <taxon>Phototrophicaceae</taxon>
        <taxon>Phototrophicus</taxon>
    </lineage>
</organism>
<dbReference type="AlphaFoldDB" id="A0A7S8IEB4"/>
<name>A0A7S8IEB4_9CHLR</name>
<proteinExistence type="predicted"/>
<dbReference type="Gene3D" id="3.10.640.10">
    <property type="entry name" value="Restriction endonuclease-like alpha-beta roll domain"/>
    <property type="match status" value="1"/>
</dbReference>